<gene>
    <name evidence="3" type="ORF">QRT04_13785</name>
</gene>
<keyword evidence="2" id="KW-0326">Glycosidase</keyword>
<name>A0ABT7SIJ6_9CELL</name>
<organism evidence="3 4">
    <name type="scientific">Cellulomonas alba</name>
    <dbReference type="NCBI Taxonomy" id="3053467"/>
    <lineage>
        <taxon>Bacteria</taxon>
        <taxon>Bacillati</taxon>
        <taxon>Actinomycetota</taxon>
        <taxon>Actinomycetes</taxon>
        <taxon>Micrococcales</taxon>
        <taxon>Cellulomonadaceae</taxon>
        <taxon>Cellulomonas</taxon>
    </lineage>
</organism>
<dbReference type="PANTHER" id="PTHR43053:SF3">
    <property type="entry name" value="ALPHA-GALACTOSIDASE C-RELATED"/>
    <property type="match status" value="1"/>
</dbReference>
<dbReference type="InterPro" id="IPR050985">
    <property type="entry name" value="Alpha-glycosidase_related"/>
</dbReference>
<dbReference type="Pfam" id="PF02065">
    <property type="entry name" value="Melibiase"/>
    <property type="match status" value="1"/>
</dbReference>
<protein>
    <submittedName>
        <fullName evidence="3">Alpha-galactosidase</fullName>
    </submittedName>
</protein>
<keyword evidence="4" id="KW-1185">Reference proteome</keyword>
<dbReference type="Proteomes" id="UP001529338">
    <property type="component" value="Unassembled WGS sequence"/>
</dbReference>
<evidence type="ECO:0000313" key="3">
    <source>
        <dbReference type="EMBL" id="MDM7856003.1"/>
    </source>
</evidence>
<accession>A0ABT7SIJ6</accession>
<keyword evidence="1" id="KW-0378">Hydrolase</keyword>
<sequence length="655" mass="71525">MPPANRRVVLTASAGGATIDVDEALLTRVSLDGVAVTTFDPSEVLLVDGTAVEEFAYRGHEAVERVHPHHGRGVRTTVHGDAPAGVRKTVVLTSYERLPGMVVLEATFTNASTQPVRVTGWRTAAHELPESPGGFFTFSGATHTDRRDWVHRVTDTFDQVNFLGMDSSDYGGGTPVATVWRRDAGLCVGHLEPVVRALSLPVRRTSAGASIAVEDRAGRVLAPGGELVTATTFVMAHHGDHFVPLERYRDYLAGLGLRAPAAPVSAFEPVWCAWGYERDFTVEQVVATLPKVAELGLRWAVLDDGWQTNEGDWELHPEKFPRGDEDMRALTARIREHGLRPRLWWAPLAADPASDVHRLRPDMLLLGSDGEPQRVTWWDDLTLCPAYQPTIDHFVAQARRFVTSWGFEGLKLDGQHLNAVGPCFNPAHGHVRPEESTEGLARFWEAIYDVVHAAAPDAVVEFCPCGTALDFHNLPFVDQYPSADPLSSFQVRSKGKSVKALMGTGSSYAGDHVELSDGQDDFASSYGVGAVLSTKFAYPAGPDPQVVLTPEKDALWRRWIALDARSGLTTGEYRGELYDIGFDVPEGHAIAKGTALHYAFFADRWSGAVELRGLGPRTYRLTDPFHDTDLGVVAGPEASVDLTFTRFQLVVAEPA</sequence>
<dbReference type="InterPro" id="IPR017853">
    <property type="entry name" value="GH"/>
</dbReference>
<dbReference type="InterPro" id="IPR013785">
    <property type="entry name" value="Aldolase_TIM"/>
</dbReference>
<dbReference type="RefSeq" id="WP_289456075.1">
    <property type="nucleotide sequence ID" value="NZ_JAUCGQ010000002.1"/>
</dbReference>
<comment type="caution">
    <text evidence="3">The sequence shown here is derived from an EMBL/GenBank/DDBJ whole genome shotgun (WGS) entry which is preliminary data.</text>
</comment>
<evidence type="ECO:0000256" key="2">
    <source>
        <dbReference type="ARBA" id="ARBA00023295"/>
    </source>
</evidence>
<evidence type="ECO:0000256" key="1">
    <source>
        <dbReference type="ARBA" id="ARBA00022801"/>
    </source>
</evidence>
<evidence type="ECO:0000313" key="4">
    <source>
        <dbReference type="Proteomes" id="UP001529338"/>
    </source>
</evidence>
<dbReference type="EMBL" id="JAUCGQ010000002">
    <property type="protein sequence ID" value="MDM7856003.1"/>
    <property type="molecule type" value="Genomic_DNA"/>
</dbReference>
<dbReference type="InterPro" id="IPR002252">
    <property type="entry name" value="Glyco_hydro_36"/>
</dbReference>
<reference evidence="3 4" key="1">
    <citation type="submission" date="2023-06" db="EMBL/GenBank/DDBJ databases">
        <title>Cellulomonas sp. MW4 Whole genome sequence.</title>
        <authorList>
            <person name="Park S."/>
        </authorList>
    </citation>
    <scope>NUCLEOTIDE SEQUENCE [LARGE SCALE GENOMIC DNA]</scope>
    <source>
        <strain evidence="3 4">MW4</strain>
    </source>
</reference>
<dbReference type="CDD" id="cd14791">
    <property type="entry name" value="GH36"/>
    <property type="match status" value="1"/>
</dbReference>
<proteinExistence type="predicted"/>
<dbReference type="PANTHER" id="PTHR43053">
    <property type="entry name" value="GLYCOSIDASE FAMILY 31"/>
    <property type="match status" value="1"/>
</dbReference>
<dbReference type="Gene3D" id="3.20.20.70">
    <property type="entry name" value="Aldolase class I"/>
    <property type="match status" value="1"/>
</dbReference>
<dbReference type="SUPFAM" id="SSF51445">
    <property type="entry name" value="(Trans)glycosidases"/>
    <property type="match status" value="1"/>
</dbReference>